<evidence type="ECO:0000256" key="8">
    <source>
        <dbReference type="ARBA" id="ARBA00023121"/>
    </source>
</evidence>
<evidence type="ECO:0000259" key="12">
    <source>
        <dbReference type="PROSITE" id="PS50004"/>
    </source>
</evidence>
<reference evidence="13 14" key="1">
    <citation type="journal article" date="2023" name="Plants (Basel)">
        <title>Bridging the Gap: Combining Genomics and Transcriptomics Approaches to Understand Stylosanthes scabra, an Orphan Legume from the Brazilian Caatinga.</title>
        <authorList>
            <person name="Ferreira-Neto J.R.C."/>
            <person name="da Silva M.D."/>
            <person name="Binneck E."/>
            <person name="de Melo N.F."/>
            <person name="da Silva R.H."/>
            <person name="de Melo A.L.T.M."/>
            <person name="Pandolfi V."/>
            <person name="Bustamante F.O."/>
            <person name="Brasileiro-Vidal A.C."/>
            <person name="Benko-Iseppon A.M."/>
        </authorList>
    </citation>
    <scope>NUCLEOTIDE SEQUENCE [LARGE SCALE GENOMIC DNA]</scope>
    <source>
        <tissue evidence="13">Leaves</tissue>
    </source>
</reference>
<organism evidence="13 14">
    <name type="scientific">Stylosanthes scabra</name>
    <dbReference type="NCBI Taxonomy" id="79078"/>
    <lineage>
        <taxon>Eukaryota</taxon>
        <taxon>Viridiplantae</taxon>
        <taxon>Streptophyta</taxon>
        <taxon>Embryophyta</taxon>
        <taxon>Tracheophyta</taxon>
        <taxon>Spermatophyta</taxon>
        <taxon>Magnoliopsida</taxon>
        <taxon>eudicotyledons</taxon>
        <taxon>Gunneridae</taxon>
        <taxon>Pentapetalae</taxon>
        <taxon>rosids</taxon>
        <taxon>fabids</taxon>
        <taxon>Fabales</taxon>
        <taxon>Fabaceae</taxon>
        <taxon>Papilionoideae</taxon>
        <taxon>50 kb inversion clade</taxon>
        <taxon>dalbergioids sensu lato</taxon>
        <taxon>Dalbergieae</taxon>
        <taxon>Pterocarpus clade</taxon>
        <taxon>Stylosanthes</taxon>
    </lineage>
</organism>
<keyword evidence="14" id="KW-1185">Reference proteome</keyword>
<dbReference type="SUPFAM" id="SSF49562">
    <property type="entry name" value="C2 domain (Calcium/lipid-binding domain, CaLB)"/>
    <property type="match status" value="1"/>
</dbReference>
<evidence type="ECO:0000256" key="9">
    <source>
        <dbReference type="ARBA" id="ARBA00023136"/>
    </source>
</evidence>
<dbReference type="InterPro" id="IPR044562">
    <property type="entry name" value="CAR1-11"/>
</dbReference>
<evidence type="ECO:0000313" key="13">
    <source>
        <dbReference type="EMBL" id="MED6219835.1"/>
    </source>
</evidence>
<keyword evidence="6" id="KW-0479">Metal-binding</keyword>
<dbReference type="EMBL" id="JASCZI010272068">
    <property type="protein sequence ID" value="MED6219835.1"/>
    <property type="molecule type" value="Genomic_DNA"/>
</dbReference>
<evidence type="ECO:0000256" key="6">
    <source>
        <dbReference type="ARBA" id="ARBA00022723"/>
    </source>
</evidence>
<keyword evidence="5" id="KW-0938">Abscisic acid signaling pathway</keyword>
<evidence type="ECO:0000256" key="4">
    <source>
        <dbReference type="ARBA" id="ARBA00022475"/>
    </source>
</evidence>
<gene>
    <name evidence="13" type="ORF">PIB30_039396</name>
</gene>
<keyword evidence="4" id="KW-1003">Cell membrane</keyword>
<sequence>MDGIYGILKLRIKRGIDLAVRDLLSSDPYVVVTMGSQKLKTKIIYKNTNPEWNEELTLMVEDIKTPIRLRVFDKDTFTPDDEMGEAIIDIKPYVECWKMELEKLPEGSVVEIIQPNEYNYLAEDNIKLKATPNTEIKIPHTDTALKTQQSTHTTSRHLFPPLRLSQLRAVTPPPPPPEMAGPDNCCSCCFSFIVTMGLTALFIWLSLRVDQPKFYLESIYVPALNKSLPSTKNDTVLFSIKFTNPNKDKGIKYDAVRVNFSLFLSPNSTRLLSNSTAVDPFYQGHQKKAHKPSSASFVGNLTPPAVLDGKVYFRVDFATAVKYKILFFYTKRYGMWGGANVEINDRGVKVYPKPVRLGNEPPRIVSGVPQLRGGGGYRALLPLFVAAWIMRTR</sequence>
<dbReference type="Proteomes" id="UP001341840">
    <property type="component" value="Unassembled WGS sequence"/>
</dbReference>
<keyword evidence="3" id="KW-0343">GTPase activation</keyword>
<dbReference type="PANTHER" id="PTHR45933:SF12">
    <property type="entry name" value="PROTEIN C2-DOMAIN ABA-RELATED 9"/>
    <property type="match status" value="1"/>
</dbReference>
<comment type="subcellular location">
    <subcellularLocation>
        <location evidence="2">Cell membrane</location>
    </subcellularLocation>
    <subcellularLocation>
        <location evidence="1">Nucleus</location>
    </subcellularLocation>
</comment>
<evidence type="ECO:0000256" key="1">
    <source>
        <dbReference type="ARBA" id="ARBA00004123"/>
    </source>
</evidence>
<comment type="similarity">
    <text evidence="11">Belongs to the plant CAR protein family.</text>
</comment>
<protein>
    <recommendedName>
        <fullName evidence="12">C2 domain-containing protein</fullName>
    </recommendedName>
</protein>
<evidence type="ECO:0000256" key="5">
    <source>
        <dbReference type="ARBA" id="ARBA00022682"/>
    </source>
</evidence>
<keyword evidence="8" id="KW-0446">Lipid-binding</keyword>
<dbReference type="PROSITE" id="PS50004">
    <property type="entry name" value="C2"/>
    <property type="match status" value="1"/>
</dbReference>
<evidence type="ECO:0000256" key="10">
    <source>
        <dbReference type="ARBA" id="ARBA00023242"/>
    </source>
</evidence>
<proteinExistence type="inferred from homology"/>
<dbReference type="Pfam" id="PF00168">
    <property type="entry name" value="C2"/>
    <property type="match status" value="1"/>
</dbReference>
<evidence type="ECO:0000256" key="3">
    <source>
        <dbReference type="ARBA" id="ARBA00022468"/>
    </source>
</evidence>
<feature type="domain" description="C2" evidence="12">
    <location>
        <begin position="1"/>
        <end position="103"/>
    </location>
</feature>
<comment type="caution">
    <text evidence="13">The sequence shown here is derived from an EMBL/GenBank/DDBJ whole genome shotgun (WGS) entry which is preliminary data.</text>
</comment>
<dbReference type="Gene3D" id="2.60.40.150">
    <property type="entry name" value="C2 domain"/>
    <property type="match status" value="1"/>
</dbReference>
<evidence type="ECO:0000256" key="2">
    <source>
        <dbReference type="ARBA" id="ARBA00004236"/>
    </source>
</evidence>
<evidence type="ECO:0000313" key="14">
    <source>
        <dbReference type="Proteomes" id="UP001341840"/>
    </source>
</evidence>
<keyword evidence="9" id="KW-0472">Membrane</keyword>
<evidence type="ECO:0000256" key="7">
    <source>
        <dbReference type="ARBA" id="ARBA00022837"/>
    </source>
</evidence>
<dbReference type="InterPro" id="IPR035892">
    <property type="entry name" value="C2_domain_sf"/>
</dbReference>
<dbReference type="InterPro" id="IPR000008">
    <property type="entry name" value="C2_dom"/>
</dbReference>
<keyword evidence="10" id="KW-0539">Nucleus</keyword>
<dbReference type="PANTHER" id="PTHR45933">
    <property type="entry name" value="PROTEIN C2-DOMAIN ABA-RELATED 4"/>
    <property type="match status" value="1"/>
</dbReference>
<evidence type="ECO:0000256" key="11">
    <source>
        <dbReference type="ARBA" id="ARBA00024037"/>
    </source>
</evidence>
<dbReference type="SMART" id="SM00239">
    <property type="entry name" value="C2"/>
    <property type="match status" value="1"/>
</dbReference>
<accession>A0ABU6ZD02</accession>
<name>A0ABU6ZD02_9FABA</name>
<keyword evidence="7" id="KW-0106">Calcium</keyword>